<protein>
    <submittedName>
        <fullName evidence="2">Uncharacterized protein</fullName>
    </submittedName>
</protein>
<dbReference type="EMBL" id="AHZU02000209">
    <property type="protein sequence ID" value="KFG47281.1"/>
    <property type="molecule type" value="Genomic_DNA"/>
</dbReference>
<name>A0A086KSB3_TOXGO</name>
<dbReference type="OrthoDB" id="333639at2759"/>
<feature type="compositionally biased region" description="Polar residues" evidence="1">
    <location>
        <begin position="127"/>
        <end position="148"/>
    </location>
</feature>
<gene>
    <name evidence="2" type="ORF">TGDOM2_217680A</name>
</gene>
<comment type="caution">
    <text evidence="2">The sequence shown here is derived from an EMBL/GenBank/DDBJ whole genome shotgun (WGS) entry which is preliminary data.</text>
</comment>
<dbReference type="Proteomes" id="UP000028837">
    <property type="component" value="Unassembled WGS sequence"/>
</dbReference>
<evidence type="ECO:0000313" key="3">
    <source>
        <dbReference type="Proteomes" id="UP000028837"/>
    </source>
</evidence>
<organism evidence="2 3">
    <name type="scientific">Toxoplasma gondii GAB2-2007-GAL-DOM2</name>
    <dbReference type="NCBI Taxonomy" id="1130820"/>
    <lineage>
        <taxon>Eukaryota</taxon>
        <taxon>Sar</taxon>
        <taxon>Alveolata</taxon>
        <taxon>Apicomplexa</taxon>
        <taxon>Conoidasida</taxon>
        <taxon>Coccidia</taxon>
        <taxon>Eucoccidiorida</taxon>
        <taxon>Eimeriorina</taxon>
        <taxon>Sarcocystidae</taxon>
        <taxon>Toxoplasma</taxon>
    </lineage>
</organism>
<proteinExistence type="predicted"/>
<feature type="region of interest" description="Disordered" evidence="1">
    <location>
        <begin position="214"/>
        <end position="306"/>
    </location>
</feature>
<accession>A0A086KSB3</accession>
<evidence type="ECO:0000256" key="1">
    <source>
        <dbReference type="SAM" id="MobiDB-lite"/>
    </source>
</evidence>
<evidence type="ECO:0000313" key="2">
    <source>
        <dbReference type="EMBL" id="KFG47281.1"/>
    </source>
</evidence>
<feature type="compositionally biased region" description="Polar residues" evidence="1">
    <location>
        <begin position="169"/>
        <end position="180"/>
    </location>
</feature>
<dbReference type="VEuPathDB" id="ToxoDB:TGDOM2_217680A"/>
<dbReference type="AlphaFoldDB" id="A0A086KSB3"/>
<feature type="compositionally biased region" description="Polar residues" evidence="1">
    <location>
        <begin position="246"/>
        <end position="288"/>
    </location>
</feature>
<feature type="region of interest" description="Disordered" evidence="1">
    <location>
        <begin position="87"/>
        <end position="183"/>
    </location>
</feature>
<reference evidence="2 3" key="1">
    <citation type="submission" date="2014-02" db="EMBL/GenBank/DDBJ databases">
        <authorList>
            <person name="Sibley D."/>
            <person name="Venepally P."/>
            <person name="Karamycheva S."/>
            <person name="Hadjithomas M."/>
            <person name="Khan A."/>
            <person name="Brunk B."/>
            <person name="Roos D."/>
            <person name="Caler E."/>
            <person name="Lorenzi H."/>
        </authorList>
    </citation>
    <scope>NUCLEOTIDE SEQUENCE [LARGE SCALE GENOMIC DNA]</scope>
    <source>
        <strain evidence="2 3">GAB2-2007-GAL-DOM2</strain>
    </source>
</reference>
<sequence>MGGKSPPVPEAAGVGRWTDGASFLVCVKSGLFSLRTVLPLVTIFFCLPSETPFSSPALSSFSAGSFSRPDGVYGEPPLALPATLAAVASATSPEHSTTDESETSGGTIEKRGKGAPAPGHSEGRTRGASSSSVPSTQAKQKGNATQQGPPHETPEQDSSLSVAGRGMEISQTSKHSASRTLSRDARLPLPSQLSFHGWLSSALDNSGEQLWGSWNGGSSEMKKGARTARPSAPGKAKSAFPRLISAVSSGLQETSPETHQDSLQQEASSDTSQLLTSLKSGLPQSAAPTGSERDGSFGSVTEPEVDAAEGWELESQAEAVEKVEASLQKRVSKLTGDIDWLQKQLDGVVGDMQMYRSALVDLRPQRSVEAFEQIAAGGRNFPHRTFLEQLENAVNVMDSRISTFVRTNSTLFESQLREAVNQRLTPLRRDVVDLSFAMLNASDTSVALASELDDISRGVNVTIDRHVADVELFKDRREAVYEEDIRQEEYRIRARLEELKQSEQSRINRSSLEEQILSAAVADAVHEMERRGVGVLDVSTVYPNSEAKKVLELLLYMVAKQQDPSWEV</sequence>